<dbReference type="EMBL" id="JBEVYD010000005">
    <property type="protein sequence ID" value="KAL3233015.1"/>
    <property type="molecule type" value="Genomic_DNA"/>
</dbReference>
<reference evidence="2 3" key="1">
    <citation type="submission" date="2024-05" db="EMBL/GenBank/DDBJ databases">
        <title>Long read based assembly of the Candida bracarensis genome reveals expanded adhesin content.</title>
        <authorList>
            <person name="Marcet-Houben M."/>
            <person name="Ksiezopolska E."/>
            <person name="Gabaldon T."/>
        </authorList>
    </citation>
    <scope>NUCLEOTIDE SEQUENCE [LARGE SCALE GENOMIC DNA]</scope>
    <source>
        <strain evidence="2 3">CBM6</strain>
    </source>
</reference>
<keyword evidence="1" id="KW-0812">Transmembrane</keyword>
<evidence type="ECO:0000256" key="1">
    <source>
        <dbReference type="SAM" id="Phobius"/>
    </source>
</evidence>
<keyword evidence="1" id="KW-0472">Membrane</keyword>
<protein>
    <submittedName>
        <fullName evidence="2">Uncharacterized protein</fullName>
    </submittedName>
</protein>
<keyword evidence="1" id="KW-1133">Transmembrane helix</keyword>
<proteinExistence type="predicted"/>
<keyword evidence="3" id="KW-1185">Reference proteome</keyword>
<evidence type="ECO:0000313" key="2">
    <source>
        <dbReference type="EMBL" id="KAL3233015.1"/>
    </source>
</evidence>
<accession>A0ABR4NWC9</accession>
<dbReference type="Proteomes" id="UP001623330">
    <property type="component" value="Unassembled WGS sequence"/>
</dbReference>
<sequence>MLTRFKPIRALTRNGYRIAGLASPPILRTVTPLSIMSRKIHICTHKTNTTAINMIQRVRKLEIRREFHYTPQRSLKFSFSKQSKDNSQTVTKIYKIPTTLLILSTIGGFFLVFTLLPILFTLGFPFLIGMIAFFQFRRWKTNQLYLKMADALLSSSIQMKNSQLMSLKFRLIEKGLPMLTTFTNPTKLMLSNNGEKLLRLLQLRVQNAFENNEKNICSSFIPKEHHFSQYELVLSTNLFKSYTKKLPHDQDIGLMALTLFLRPKKRRNIHVATMTPPELNYGRKIAHVYFVYQGATARGLLNTEILLDAAKAGVDLQEIQSTSPFLISIVPLDSWMPSQYIIKDTGSIGSFDIPFTDNSENSGREFIVRKKS</sequence>
<name>A0ABR4NWC9_9SACH</name>
<evidence type="ECO:0000313" key="3">
    <source>
        <dbReference type="Proteomes" id="UP001623330"/>
    </source>
</evidence>
<organism evidence="2 3">
    <name type="scientific">Nakaseomyces bracarensis</name>
    <dbReference type="NCBI Taxonomy" id="273131"/>
    <lineage>
        <taxon>Eukaryota</taxon>
        <taxon>Fungi</taxon>
        <taxon>Dikarya</taxon>
        <taxon>Ascomycota</taxon>
        <taxon>Saccharomycotina</taxon>
        <taxon>Saccharomycetes</taxon>
        <taxon>Saccharomycetales</taxon>
        <taxon>Saccharomycetaceae</taxon>
        <taxon>Nakaseomyces</taxon>
    </lineage>
</organism>
<feature type="transmembrane region" description="Helical" evidence="1">
    <location>
        <begin position="118"/>
        <end position="136"/>
    </location>
</feature>
<gene>
    <name evidence="2" type="ORF">RNJ44_04931</name>
</gene>
<comment type="caution">
    <text evidence="2">The sequence shown here is derived from an EMBL/GenBank/DDBJ whole genome shotgun (WGS) entry which is preliminary data.</text>
</comment>